<feature type="repeat" description="PPR" evidence="2">
    <location>
        <begin position="225"/>
        <end position="259"/>
    </location>
</feature>
<dbReference type="InterPro" id="IPR002885">
    <property type="entry name" value="PPR_rpt"/>
</dbReference>
<proteinExistence type="predicted"/>
<dbReference type="NCBIfam" id="TIGR00756">
    <property type="entry name" value="PPR"/>
    <property type="match status" value="4"/>
</dbReference>
<dbReference type="PROSITE" id="PS51375">
    <property type="entry name" value="PPR"/>
    <property type="match status" value="3"/>
</dbReference>
<sequence>MRKAIIVSFRRQITRTLTSSSPAPYETLLESLTPTPASIPHLLQIHALIITNGFSSKSVLACRLITSYASLRSPKHARILFDLLPKRATHTYNHLLKALMDIKQYQSVFWFYSSLLSDEWVSPDYVTFSIVIKACVALKLERVGKVVHAHVLVCGSESDLRLDTDLLQFYLKCGCLDYAHNMFDLMPKRDDFAWAAMIDGLVRSGAYADALKIFCGMRDSGLKAGVVTWNVLISGLARNGLYNEALHYMKLMQWDGVKLGYVILSSILASFAQRAVLKPGLEAHAYVIRNGLELDLFVISSLVDMYAKCGKLSLARCLFDRSKDRDTGLWNAMIVGYGMNGDCKESLSLLAKMIDSGVQPSDITFTAVISACSHRGMVSEGLGVFNLMVDDYKILITYEHYACMVDMFGRAGLLKGAYEFIMSMPIEPSKDIWGAFISACRIHSDAKFMEIAARQMNECSDTSETTGYHVMMSNMYAESGQWREMAGLRTKIKNGRMKKRTGCSWIEIGDSVHVFSIGDFSHPQHSEIYFMLRNLNDDISGVSMSKFEEFFYNQVEI</sequence>
<dbReference type="GO" id="GO:0003723">
    <property type="term" value="F:RNA binding"/>
    <property type="evidence" value="ECO:0007669"/>
    <property type="project" value="InterPro"/>
</dbReference>
<evidence type="ECO:0008006" key="5">
    <source>
        <dbReference type="Google" id="ProtNLM"/>
    </source>
</evidence>
<dbReference type="Pfam" id="PF13041">
    <property type="entry name" value="PPR_2"/>
    <property type="match status" value="2"/>
</dbReference>
<dbReference type="InterPro" id="IPR046960">
    <property type="entry name" value="PPR_At4g14850-like_plant"/>
</dbReference>
<dbReference type="EMBL" id="CM007383">
    <property type="protein sequence ID" value="ONK76616.1"/>
    <property type="molecule type" value="Genomic_DNA"/>
</dbReference>
<dbReference type="InterPro" id="IPR046848">
    <property type="entry name" value="E_motif"/>
</dbReference>
<reference evidence="4" key="1">
    <citation type="journal article" date="2017" name="Nat. Commun.">
        <title>The asparagus genome sheds light on the origin and evolution of a young Y chromosome.</title>
        <authorList>
            <person name="Harkess A."/>
            <person name="Zhou J."/>
            <person name="Xu C."/>
            <person name="Bowers J.E."/>
            <person name="Van der Hulst R."/>
            <person name="Ayyampalayam S."/>
            <person name="Mercati F."/>
            <person name="Riccardi P."/>
            <person name="McKain M.R."/>
            <person name="Kakrana A."/>
            <person name="Tang H."/>
            <person name="Ray J."/>
            <person name="Groenendijk J."/>
            <person name="Arikit S."/>
            <person name="Mathioni S.M."/>
            <person name="Nakano M."/>
            <person name="Shan H."/>
            <person name="Telgmann-Rauber A."/>
            <person name="Kanno A."/>
            <person name="Yue Z."/>
            <person name="Chen H."/>
            <person name="Li W."/>
            <person name="Chen Y."/>
            <person name="Xu X."/>
            <person name="Zhang Y."/>
            <person name="Luo S."/>
            <person name="Chen H."/>
            <person name="Gao J."/>
            <person name="Mao Z."/>
            <person name="Pires J.C."/>
            <person name="Luo M."/>
            <person name="Kudrna D."/>
            <person name="Wing R.A."/>
            <person name="Meyers B.C."/>
            <person name="Yi K."/>
            <person name="Kong H."/>
            <person name="Lavrijsen P."/>
            <person name="Sunseri F."/>
            <person name="Falavigna A."/>
            <person name="Ye Y."/>
            <person name="Leebens-Mack J.H."/>
            <person name="Chen G."/>
        </authorList>
    </citation>
    <scope>NUCLEOTIDE SEQUENCE [LARGE SCALE GENOMIC DNA]</scope>
    <source>
        <strain evidence="4">cv. DH0086</strain>
    </source>
</reference>
<gene>
    <name evidence="3" type="ORF">A4U43_C03F30190</name>
</gene>
<dbReference type="OrthoDB" id="185373at2759"/>
<organism evidence="3 4">
    <name type="scientific">Asparagus officinalis</name>
    <name type="common">Garden asparagus</name>
    <dbReference type="NCBI Taxonomy" id="4686"/>
    <lineage>
        <taxon>Eukaryota</taxon>
        <taxon>Viridiplantae</taxon>
        <taxon>Streptophyta</taxon>
        <taxon>Embryophyta</taxon>
        <taxon>Tracheophyta</taxon>
        <taxon>Spermatophyta</taxon>
        <taxon>Magnoliopsida</taxon>
        <taxon>Liliopsida</taxon>
        <taxon>Asparagales</taxon>
        <taxon>Asparagaceae</taxon>
        <taxon>Asparagoideae</taxon>
        <taxon>Asparagus</taxon>
    </lineage>
</organism>
<evidence type="ECO:0000256" key="2">
    <source>
        <dbReference type="PROSITE-ProRule" id="PRU00708"/>
    </source>
</evidence>
<feature type="repeat" description="PPR" evidence="2">
    <location>
        <begin position="190"/>
        <end position="224"/>
    </location>
</feature>
<name>A0A5P1FE29_ASPOF</name>
<dbReference type="FunFam" id="1.25.40.10:FF:000184">
    <property type="entry name" value="Pentatricopeptide repeat-containing protein, chloroplastic"/>
    <property type="match status" value="1"/>
</dbReference>
<keyword evidence="1" id="KW-0677">Repeat</keyword>
<dbReference type="Pfam" id="PF01535">
    <property type="entry name" value="PPR"/>
    <property type="match status" value="1"/>
</dbReference>
<evidence type="ECO:0000313" key="3">
    <source>
        <dbReference type="EMBL" id="ONK76616.1"/>
    </source>
</evidence>
<dbReference type="GO" id="GO:0009451">
    <property type="term" value="P:RNA modification"/>
    <property type="evidence" value="ECO:0007669"/>
    <property type="project" value="InterPro"/>
</dbReference>
<feature type="repeat" description="PPR" evidence="2">
    <location>
        <begin position="326"/>
        <end position="360"/>
    </location>
</feature>
<evidence type="ECO:0000256" key="1">
    <source>
        <dbReference type="ARBA" id="ARBA00022737"/>
    </source>
</evidence>
<dbReference type="Pfam" id="PF20431">
    <property type="entry name" value="E_motif"/>
    <property type="match status" value="1"/>
</dbReference>
<dbReference type="AlphaFoldDB" id="A0A5P1FE29"/>
<keyword evidence="4" id="KW-1185">Reference proteome</keyword>
<dbReference type="Proteomes" id="UP000243459">
    <property type="component" value="Chromosome 3"/>
</dbReference>
<dbReference type="Gramene" id="ONK76616">
    <property type="protein sequence ID" value="ONK76616"/>
    <property type="gene ID" value="A4U43_C03F30190"/>
</dbReference>
<dbReference type="OMA" id="YHVMMSN"/>
<protein>
    <recommendedName>
        <fullName evidence="5">DYW domain-containing protein</fullName>
    </recommendedName>
</protein>
<evidence type="ECO:0000313" key="4">
    <source>
        <dbReference type="Proteomes" id="UP000243459"/>
    </source>
</evidence>
<accession>A0A5P1FE29</accession>
<dbReference type="PANTHER" id="PTHR47926">
    <property type="entry name" value="PENTATRICOPEPTIDE REPEAT-CONTAINING PROTEIN"/>
    <property type="match status" value="1"/>
</dbReference>
<dbReference type="Gene3D" id="1.25.40.10">
    <property type="entry name" value="Tetratricopeptide repeat domain"/>
    <property type="match status" value="3"/>
</dbReference>
<dbReference type="PANTHER" id="PTHR47926:SF347">
    <property type="entry name" value="PENTATRICOPEPTIDE REPEAT-CONTAINING PROTEIN"/>
    <property type="match status" value="1"/>
</dbReference>
<dbReference type="InterPro" id="IPR011990">
    <property type="entry name" value="TPR-like_helical_dom_sf"/>
</dbReference>